<organism evidence="2 3">
    <name type="scientific">Phaeocystidibacter marisrubri</name>
    <dbReference type="NCBI Taxonomy" id="1577780"/>
    <lineage>
        <taxon>Bacteria</taxon>
        <taxon>Pseudomonadati</taxon>
        <taxon>Bacteroidota</taxon>
        <taxon>Flavobacteriia</taxon>
        <taxon>Flavobacteriales</taxon>
        <taxon>Phaeocystidibacteraceae</taxon>
        <taxon>Phaeocystidibacter</taxon>
    </lineage>
</organism>
<dbReference type="SUPFAM" id="SSF56349">
    <property type="entry name" value="DNA breaking-rejoining enzymes"/>
    <property type="match status" value="1"/>
</dbReference>
<sequence length="150" mass="17251">MDEAKYYLVGIDSVDLTQLPAKVVKKPSIRFLRQKLSGGRIEVEVPIIEPARVLIQKYAARADKHLLFAWHHQPSDNKLYVSQRNRIQKKMAILLPGIKIGTKMDRHTFASHGRQVGVDPDLLTQLMGHEVPGYQIANVYKERYRFGILY</sequence>
<name>A0A6L3ZLU3_9FLAO</name>
<gene>
    <name evidence="2" type="ORF">F8C82_06925</name>
</gene>
<reference evidence="2 3" key="1">
    <citation type="submission" date="2019-10" db="EMBL/GenBank/DDBJ databases">
        <title>Genome sequence of Phaeocystidibacter marisrubri JCM30614 (type strain).</title>
        <authorList>
            <person name="Bowman J.P."/>
        </authorList>
    </citation>
    <scope>NUCLEOTIDE SEQUENCE [LARGE SCALE GENOMIC DNA]</scope>
    <source>
        <strain evidence="2 3">JCM 30614</strain>
    </source>
</reference>
<dbReference type="GO" id="GO:0015074">
    <property type="term" value="P:DNA integration"/>
    <property type="evidence" value="ECO:0007669"/>
    <property type="project" value="InterPro"/>
</dbReference>
<keyword evidence="3" id="KW-1185">Reference proteome</keyword>
<protein>
    <submittedName>
        <fullName evidence="2">Site-specific integrase</fullName>
    </submittedName>
</protein>
<proteinExistence type="predicted"/>
<dbReference type="GO" id="GO:0006310">
    <property type="term" value="P:DNA recombination"/>
    <property type="evidence" value="ECO:0007669"/>
    <property type="project" value="UniProtKB-KW"/>
</dbReference>
<dbReference type="InterPro" id="IPR011010">
    <property type="entry name" value="DNA_brk_join_enz"/>
</dbReference>
<dbReference type="EMBL" id="WBVQ01000001">
    <property type="protein sequence ID" value="KAB2818130.1"/>
    <property type="molecule type" value="Genomic_DNA"/>
</dbReference>
<dbReference type="Proteomes" id="UP000484164">
    <property type="component" value="Unassembled WGS sequence"/>
</dbReference>
<evidence type="ECO:0000313" key="2">
    <source>
        <dbReference type="EMBL" id="KAB2818130.1"/>
    </source>
</evidence>
<dbReference type="OrthoDB" id="1094492at2"/>
<dbReference type="AlphaFoldDB" id="A0A6L3ZLU3"/>
<evidence type="ECO:0000313" key="3">
    <source>
        <dbReference type="Proteomes" id="UP000484164"/>
    </source>
</evidence>
<comment type="caution">
    <text evidence="2">The sequence shown here is derived from an EMBL/GenBank/DDBJ whole genome shotgun (WGS) entry which is preliminary data.</text>
</comment>
<dbReference type="GO" id="GO:0003677">
    <property type="term" value="F:DNA binding"/>
    <property type="evidence" value="ECO:0007669"/>
    <property type="project" value="InterPro"/>
</dbReference>
<dbReference type="InterPro" id="IPR013762">
    <property type="entry name" value="Integrase-like_cat_sf"/>
</dbReference>
<evidence type="ECO:0000256" key="1">
    <source>
        <dbReference type="ARBA" id="ARBA00023172"/>
    </source>
</evidence>
<keyword evidence="1" id="KW-0233">DNA recombination</keyword>
<dbReference type="RefSeq" id="WP_151692818.1">
    <property type="nucleotide sequence ID" value="NZ_BMGX01000002.1"/>
</dbReference>
<dbReference type="Gene3D" id="1.10.443.10">
    <property type="entry name" value="Intergrase catalytic core"/>
    <property type="match status" value="1"/>
</dbReference>
<accession>A0A6L3ZLU3</accession>